<protein>
    <submittedName>
        <fullName evidence="2">Glycosyltransferase family 2 protein</fullName>
    </submittedName>
</protein>
<dbReference type="SUPFAM" id="SSF53448">
    <property type="entry name" value="Nucleotide-diphospho-sugar transferases"/>
    <property type="match status" value="1"/>
</dbReference>
<gene>
    <name evidence="2" type="ORF">AB2L28_00195</name>
</gene>
<dbReference type="CDD" id="cd00761">
    <property type="entry name" value="Glyco_tranf_GTA_type"/>
    <property type="match status" value="1"/>
</dbReference>
<keyword evidence="3" id="KW-1185">Reference proteome</keyword>
<dbReference type="Gene3D" id="3.90.550.10">
    <property type="entry name" value="Spore Coat Polysaccharide Biosynthesis Protein SpsA, Chain A"/>
    <property type="match status" value="1"/>
</dbReference>
<dbReference type="InterPro" id="IPR050834">
    <property type="entry name" value="Glycosyltransf_2"/>
</dbReference>
<evidence type="ECO:0000259" key="1">
    <source>
        <dbReference type="Pfam" id="PF00535"/>
    </source>
</evidence>
<dbReference type="InterPro" id="IPR001173">
    <property type="entry name" value="Glyco_trans_2-like"/>
</dbReference>
<dbReference type="InterPro" id="IPR029044">
    <property type="entry name" value="Nucleotide-diphossugar_trans"/>
</dbReference>
<dbReference type="PANTHER" id="PTHR43685">
    <property type="entry name" value="GLYCOSYLTRANSFERASE"/>
    <property type="match status" value="1"/>
</dbReference>
<dbReference type="EMBL" id="JBGGTQ010000001">
    <property type="protein sequence ID" value="MEZ0490653.1"/>
    <property type="molecule type" value="Genomic_DNA"/>
</dbReference>
<evidence type="ECO:0000313" key="3">
    <source>
        <dbReference type="Proteomes" id="UP001566476"/>
    </source>
</evidence>
<sequence>MAEAPALPVWCTEVDLAPGRPALPPAPAGARSVRVLVRLDGNPLGYVTTPAQPGPDDAAVLAGLPAGARDRVRARRAGAPASDALADVGTGTRVSVVVCTRNRPEVLARCLQHLGRLTYPDLEVLVVDNAPADDATRDVVAAAAAGDPRVRYARQEVPGLSHARNRGLELATGEVVAYTDDDVRVDPWWVHGLVRGFTRRPDVACVAGLTVAAALDTEVEAYFDARVSWSTLREPRVYDLATGSAGGAMYPYAAGVFGTGANVAFRRADLVRRGGFDVFLGAGTATRGGEDLDAFVQTIVHGGAVAVEPSAVVWHHHRSTPGELAEQMYGYGTGLTAFYTKLLLERRTRAGVLRAVPAGLARLAGTVAGVRRRDRAGAGTGTGTPGPGAGLVRRELTGMLAGPGLYLRARTARG</sequence>
<reference evidence="2 3" key="1">
    <citation type="submission" date="2024-07" db="EMBL/GenBank/DDBJ databases">
        <authorList>
            <person name="Thanompreechachai J."/>
            <person name="Duangmal K."/>
        </authorList>
    </citation>
    <scope>NUCLEOTIDE SEQUENCE [LARGE SCALE GENOMIC DNA]</scope>
    <source>
        <strain evidence="2 3">TBRC 1896</strain>
    </source>
</reference>
<accession>A0ABV4HW63</accession>
<dbReference type="PANTHER" id="PTHR43685:SF2">
    <property type="entry name" value="GLYCOSYLTRANSFERASE 2-LIKE DOMAIN-CONTAINING PROTEIN"/>
    <property type="match status" value="1"/>
</dbReference>
<evidence type="ECO:0000313" key="2">
    <source>
        <dbReference type="EMBL" id="MEZ0490653.1"/>
    </source>
</evidence>
<dbReference type="Proteomes" id="UP001566476">
    <property type="component" value="Unassembled WGS sequence"/>
</dbReference>
<proteinExistence type="predicted"/>
<dbReference type="RefSeq" id="WP_370716711.1">
    <property type="nucleotide sequence ID" value="NZ_JBGGTQ010000001.1"/>
</dbReference>
<feature type="domain" description="Glycosyltransferase 2-like" evidence="1">
    <location>
        <begin position="95"/>
        <end position="211"/>
    </location>
</feature>
<comment type="caution">
    <text evidence="2">The sequence shown here is derived from an EMBL/GenBank/DDBJ whole genome shotgun (WGS) entry which is preliminary data.</text>
</comment>
<organism evidence="2 3">
    <name type="scientific">Kineococcus mangrovi</name>
    <dbReference type="NCBI Taxonomy" id="1660183"/>
    <lineage>
        <taxon>Bacteria</taxon>
        <taxon>Bacillati</taxon>
        <taxon>Actinomycetota</taxon>
        <taxon>Actinomycetes</taxon>
        <taxon>Kineosporiales</taxon>
        <taxon>Kineosporiaceae</taxon>
        <taxon>Kineococcus</taxon>
    </lineage>
</organism>
<name>A0ABV4HW63_9ACTN</name>
<dbReference type="Pfam" id="PF00535">
    <property type="entry name" value="Glycos_transf_2"/>
    <property type="match status" value="1"/>
</dbReference>